<dbReference type="InterPro" id="IPR032319">
    <property type="entry name" value="CLP1_P"/>
</dbReference>
<comment type="caution">
    <text evidence="11">The sequence shown here is derived from an EMBL/GenBank/DDBJ whole genome shotgun (WGS) entry which is preliminary data.</text>
</comment>
<feature type="domain" description="Clp1 P-loop" evidence="10">
    <location>
        <begin position="272"/>
        <end position="421"/>
    </location>
</feature>
<keyword evidence="6" id="KW-0547">Nucleotide-binding</keyword>
<dbReference type="AlphaFoldDB" id="A0AAV9XQ45"/>
<evidence type="ECO:0000313" key="11">
    <source>
        <dbReference type="EMBL" id="KAK6544178.1"/>
    </source>
</evidence>
<evidence type="ECO:0000259" key="10">
    <source>
        <dbReference type="Pfam" id="PF16575"/>
    </source>
</evidence>
<dbReference type="Proteomes" id="UP001365542">
    <property type="component" value="Unassembled WGS sequence"/>
</dbReference>
<dbReference type="GO" id="GO:0005524">
    <property type="term" value="F:ATP binding"/>
    <property type="evidence" value="ECO:0007669"/>
    <property type="project" value="UniProtKB-KW"/>
</dbReference>
<keyword evidence="12" id="KW-1185">Reference proteome</keyword>
<reference evidence="11 12" key="1">
    <citation type="submission" date="2019-10" db="EMBL/GenBank/DDBJ databases">
        <authorList>
            <person name="Palmer J.M."/>
        </authorList>
    </citation>
    <scope>NUCLEOTIDE SEQUENCE [LARGE SCALE GENOMIC DNA]</scope>
    <source>
        <strain evidence="11 12">TWF694</strain>
    </source>
</reference>
<evidence type="ECO:0000256" key="3">
    <source>
        <dbReference type="ARBA" id="ARBA00018706"/>
    </source>
</evidence>
<proteinExistence type="inferred from homology"/>
<keyword evidence="5" id="KW-0808">Transferase</keyword>
<comment type="function">
    <text evidence="1">Polynucleotide 5'-kinase involved in rRNA processing.</text>
</comment>
<sequence length="699" mass="75936">MSKRTSDSKVKAPLSALAARRLRQQQLAAETESAPSTPKSLSPSVTPAVESAPVIVSKDAPNGNSTNRQNAVSSSKPLQTETLEAADMNNVILPRQISNFTQTDENYIYDASKAETTAKLRRGESLVVQGEFRMIVVSGSVSIYGAVVEASSSLDIIAPGSQALPVIECSPKSKKRKVEKPSASSNEYDAIFILKSTRTGLGDIGRICPRFDTIWKPSLIATTIKSEISESFTPILTSPQSTAILAIPPSWQSAITSLSSTKQSPKSIFIVGGKSVGKSTLGRFLLNAIVTSQSPSRTIVYLDLDPGQPSFTPPCMLSLHKITSPIVSPSFAAFTSTEILRQHHMGYTSPREDPKYYLRCARDLMLEYRKLAEHGEKLTLVVNTCGWVKGMGRELLQELVLICEPTDMVGLGDVDGVFAEIIPPAAAATNIKKHVLEAAGPGGVSNSNSSTANMKNGIGNTQQLFTPADLRMLQTIAYFHHLPKTPDAQTTSFDFENHLTAIPPLLAGYKGVNKVIDGITVLDADITAEFAFTAINATIVAINLVKGDDKAHPVVECLDAVYAGNDDVVPYISSRQFDGTSVLLPTESTFTIGLAIVRGVDEEQGQLQLLTPISDGELNRWIDEGYKIVLTRGRDELPVWLAWDWRDVPLQKQRRRGTGSGGVEKMPYLDFVVGGQVTGKGAKEWKVRRNIMRRSQHRR</sequence>
<feature type="compositionally biased region" description="Polar residues" evidence="9">
    <location>
        <begin position="62"/>
        <end position="77"/>
    </location>
</feature>
<dbReference type="InterPro" id="IPR045116">
    <property type="entry name" value="Clp1/Grc3"/>
</dbReference>
<accession>A0AAV9XQ45</accession>
<evidence type="ECO:0000256" key="1">
    <source>
        <dbReference type="ARBA" id="ARBA00003798"/>
    </source>
</evidence>
<evidence type="ECO:0000256" key="9">
    <source>
        <dbReference type="SAM" id="MobiDB-lite"/>
    </source>
</evidence>
<keyword evidence="8" id="KW-0067">ATP-binding</keyword>
<protein>
    <recommendedName>
        <fullName evidence="4">Polynucleotide 5'-hydroxyl-kinase GRC3</fullName>
    </recommendedName>
    <alternativeName>
        <fullName evidence="3">Polynucleotide 5'-hydroxyl-kinase grc3</fullName>
    </alternativeName>
</protein>
<organism evidence="11 12">
    <name type="scientific">Orbilia ellipsospora</name>
    <dbReference type="NCBI Taxonomy" id="2528407"/>
    <lineage>
        <taxon>Eukaryota</taxon>
        <taxon>Fungi</taxon>
        <taxon>Dikarya</taxon>
        <taxon>Ascomycota</taxon>
        <taxon>Pezizomycotina</taxon>
        <taxon>Orbiliomycetes</taxon>
        <taxon>Orbiliales</taxon>
        <taxon>Orbiliaceae</taxon>
        <taxon>Orbilia</taxon>
    </lineage>
</organism>
<evidence type="ECO:0000256" key="8">
    <source>
        <dbReference type="ARBA" id="ARBA00022840"/>
    </source>
</evidence>
<dbReference type="PANTHER" id="PTHR12755:SF3">
    <property type="entry name" value="POLYNUCLEOTIDE 5'-HYDROXYL-KINASE NOL9"/>
    <property type="match status" value="1"/>
</dbReference>
<dbReference type="EMBL" id="JAVHJO010000001">
    <property type="protein sequence ID" value="KAK6544178.1"/>
    <property type="molecule type" value="Genomic_DNA"/>
</dbReference>
<evidence type="ECO:0000256" key="4">
    <source>
        <dbReference type="ARBA" id="ARBA00019824"/>
    </source>
</evidence>
<evidence type="ECO:0000256" key="6">
    <source>
        <dbReference type="ARBA" id="ARBA00022741"/>
    </source>
</evidence>
<dbReference type="Pfam" id="PF16575">
    <property type="entry name" value="CLP1_P"/>
    <property type="match status" value="1"/>
</dbReference>
<evidence type="ECO:0000256" key="2">
    <source>
        <dbReference type="ARBA" id="ARBA00011003"/>
    </source>
</evidence>
<dbReference type="GO" id="GO:0051731">
    <property type="term" value="F:polynucleotide 5'-hydroxyl-kinase activity"/>
    <property type="evidence" value="ECO:0007669"/>
    <property type="project" value="InterPro"/>
</dbReference>
<name>A0AAV9XQ45_9PEZI</name>
<keyword evidence="7" id="KW-0418">Kinase</keyword>
<comment type="similarity">
    <text evidence="2">Belongs to the Clp1 family. NOL9/GRC3 subfamily.</text>
</comment>
<feature type="compositionally biased region" description="Low complexity" evidence="9">
    <location>
        <begin position="16"/>
        <end position="29"/>
    </location>
</feature>
<dbReference type="GO" id="GO:0000448">
    <property type="term" value="P:cleavage in ITS2 between 5.8S rRNA and LSU-rRNA of tricistronic rRNA transcript (SSU-rRNA, 5.8S rRNA, LSU-rRNA)"/>
    <property type="evidence" value="ECO:0007669"/>
    <property type="project" value="TreeGrafter"/>
</dbReference>
<evidence type="ECO:0000256" key="5">
    <source>
        <dbReference type="ARBA" id="ARBA00022679"/>
    </source>
</evidence>
<feature type="region of interest" description="Disordered" evidence="9">
    <location>
        <begin position="1"/>
        <end position="77"/>
    </location>
</feature>
<dbReference type="Gene3D" id="3.40.50.300">
    <property type="entry name" value="P-loop containing nucleotide triphosphate hydrolases"/>
    <property type="match status" value="1"/>
</dbReference>
<dbReference type="GO" id="GO:0005634">
    <property type="term" value="C:nucleus"/>
    <property type="evidence" value="ECO:0007669"/>
    <property type="project" value="TreeGrafter"/>
</dbReference>
<feature type="compositionally biased region" description="Basic and acidic residues" evidence="9">
    <location>
        <begin position="1"/>
        <end position="10"/>
    </location>
</feature>
<evidence type="ECO:0000313" key="12">
    <source>
        <dbReference type="Proteomes" id="UP001365542"/>
    </source>
</evidence>
<feature type="compositionally biased region" description="Polar residues" evidence="9">
    <location>
        <begin position="33"/>
        <end position="45"/>
    </location>
</feature>
<gene>
    <name evidence="11" type="primary">GRC3_1</name>
    <name evidence="11" type="ORF">TWF694_000884</name>
</gene>
<evidence type="ECO:0000256" key="7">
    <source>
        <dbReference type="ARBA" id="ARBA00022777"/>
    </source>
</evidence>
<dbReference type="InterPro" id="IPR027417">
    <property type="entry name" value="P-loop_NTPase"/>
</dbReference>
<dbReference type="PANTHER" id="PTHR12755">
    <property type="entry name" value="CLEAVAGE/POLYADENYLATION FACTOR IA SUBUNIT CLP1P"/>
    <property type="match status" value="1"/>
</dbReference>